<dbReference type="Proteomes" id="UP000046176">
    <property type="component" value="Unassembled WGS sequence"/>
</dbReference>
<protein>
    <submittedName>
        <fullName evidence="1">Uncharacterized protein</fullName>
    </submittedName>
</protein>
<evidence type="ECO:0000313" key="1">
    <source>
        <dbReference type="EMBL" id="CDZ37848.1"/>
    </source>
</evidence>
<name>A0A0T7FS69_NEOGA</name>
<dbReference type="EMBL" id="CCRH01000011">
    <property type="protein sequence ID" value="CDZ37848.1"/>
    <property type="molecule type" value="Genomic_DNA"/>
</dbReference>
<reference evidence="1 2" key="1">
    <citation type="submission" date="2014-08" db="EMBL/GenBank/DDBJ databases">
        <authorList>
            <person name="Chen Y.-H."/>
        </authorList>
    </citation>
    <scope>NUCLEOTIDE SEQUENCE [LARGE SCALE GENOMIC DNA]</scope>
</reference>
<dbReference type="AlphaFoldDB" id="A0A0T7FS69"/>
<proteinExistence type="predicted"/>
<organism evidence="1 2">
    <name type="scientific">Neorhizobium galegae bv. officinalis</name>
    <dbReference type="NCBI Taxonomy" id="323656"/>
    <lineage>
        <taxon>Bacteria</taxon>
        <taxon>Pseudomonadati</taxon>
        <taxon>Pseudomonadota</taxon>
        <taxon>Alphaproteobacteria</taxon>
        <taxon>Hyphomicrobiales</taxon>
        <taxon>Rhizobiaceae</taxon>
        <taxon>Rhizobium/Agrobacterium group</taxon>
        <taxon>Neorhizobium</taxon>
    </lineage>
</organism>
<evidence type="ECO:0000313" key="2">
    <source>
        <dbReference type="Proteomes" id="UP000046176"/>
    </source>
</evidence>
<sequence length="39" mass="4464">MLIDARCEAATDWRGDALREVSTLKIDPFNRAALYKHES</sequence>
<gene>
    <name evidence="1" type="ORF">NGAL_HAMBI1145_40710</name>
</gene>
<accession>A0A0T7FS69</accession>